<gene>
    <name evidence="3" type="ORF">CGI_10013728</name>
</gene>
<reference evidence="3" key="1">
    <citation type="journal article" date="2012" name="Nature">
        <title>The oyster genome reveals stress adaptation and complexity of shell formation.</title>
        <authorList>
            <person name="Zhang G."/>
            <person name="Fang X."/>
            <person name="Guo X."/>
            <person name="Li L."/>
            <person name="Luo R."/>
            <person name="Xu F."/>
            <person name="Yang P."/>
            <person name="Zhang L."/>
            <person name="Wang X."/>
            <person name="Qi H."/>
            <person name="Xiong Z."/>
            <person name="Que H."/>
            <person name="Xie Y."/>
            <person name="Holland P.W."/>
            <person name="Paps J."/>
            <person name="Zhu Y."/>
            <person name="Wu F."/>
            <person name="Chen Y."/>
            <person name="Wang J."/>
            <person name="Peng C."/>
            <person name="Meng J."/>
            <person name="Yang L."/>
            <person name="Liu J."/>
            <person name="Wen B."/>
            <person name="Zhang N."/>
            <person name="Huang Z."/>
            <person name="Zhu Q."/>
            <person name="Feng Y."/>
            <person name="Mount A."/>
            <person name="Hedgecock D."/>
            <person name="Xu Z."/>
            <person name="Liu Y."/>
            <person name="Domazet-Loso T."/>
            <person name="Du Y."/>
            <person name="Sun X."/>
            <person name="Zhang S."/>
            <person name="Liu B."/>
            <person name="Cheng P."/>
            <person name="Jiang X."/>
            <person name="Li J."/>
            <person name="Fan D."/>
            <person name="Wang W."/>
            <person name="Fu W."/>
            <person name="Wang T."/>
            <person name="Wang B."/>
            <person name="Zhang J."/>
            <person name="Peng Z."/>
            <person name="Li Y."/>
            <person name="Li N."/>
            <person name="Wang J."/>
            <person name="Chen M."/>
            <person name="He Y."/>
            <person name="Tan F."/>
            <person name="Song X."/>
            <person name="Zheng Q."/>
            <person name="Huang R."/>
            <person name="Yang H."/>
            <person name="Du X."/>
            <person name="Chen L."/>
            <person name="Yang M."/>
            <person name="Gaffney P.M."/>
            <person name="Wang S."/>
            <person name="Luo L."/>
            <person name="She Z."/>
            <person name="Ming Y."/>
            <person name="Huang W."/>
            <person name="Zhang S."/>
            <person name="Huang B."/>
            <person name="Zhang Y."/>
            <person name="Qu T."/>
            <person name="Ni P."/>
            <person name="Miao G."/>
            <person name="Wang J."/>
            <person name="Wang Q."/>
            <person name="Steinberg C.E."/>
            <person name="Wang H."/>
            <person name="Li N."/>
            <person name="Qian L."/>
            <person name="Zhang G."/>
            <person name="Li Y."/>
            <person name="Yang H."/>
            <person name="Liu X."/>
            <person name="Wang J."/>
            <person name="Yin Y."/>
            <person name="Wang J."/>
        </authorList>
    </citation>
    <scope>NUCLEOTIDE SEQUENCE [LARGE SCALE GENOMIC DNA]</scope>
    <source>
        <strain evidence="3">05x7-T-G4-1.051#20</strain>
    </source>
</reference>
<protein>
    <submittedName>
        <fullName evidence="3">Uncharacterized protein</fullName>
    </submittedName>
</protein>
<keyword evidence="1" id="KW-0175">Coiled coil</keyword>
<accession>K1PA29</accession>
<organism evidence="3">
    <name type="scientific">Magallana gigas</name>
    <name type="common">Pacific oyster</name>
    <name type="synonym">Crassostrea gigas</name>
    <dbReference type="NCBI Taxonomy" id="29159"/>
    <lineage>
        <taxon>Eukaryota</taxon>
        <taxon>Metazoa</taxon>
        <taxon>Spiralia</taxon>
        <taxon>Lophotrochozoa</taxon>
        <taxon>Mollusca</taxon>
        <taxon>Bivalvia</taxon>
        <taxon>Autobranchia</taxon>
        <taxon>Pteriomorphia</taxon>
        <taxon>Ostreida</taxon>
        <taxon>Ostreoidea</taxon>
        <taxon>Ostreidae</taxon>
        <taxon>Magallana</taxon>
    </lineage>
</organism>
<evidence type="ECO:0000313" key="3">
    <source>
        <dbReference type="EMBL" id="EKC18313.1"/>
    </source>
</evidence>
<name>K1PA29_MAGGI</name>
<dbReference type="InParanoid" id="K1PA29"/>
<feature type="region of interest" description="Disordered" evidence="2">
    <location>
        <begin position="63"/>
        <end position="96"/>
    </location>
</feature>
<proteinExistence type="predicted"/>
<feature type="compositionally biased region" description="Polar residues" evidence="2">
    <location>
        <begin position="77"/>
        <end position="95"/>
    </location>
</feature>
<feature type="compositionally biased region" description="Basic and acidic residues" evidence="2">
    <location>
        <begin position="67"/>
        <end position="76"/>
    </location>
</feature>
<sequence>MTTERDISKEGAAIDAADCDRDSLEDLTFAAVDDAKGSKETKGQQDVAGHKFECVNNIVPISCETHANGDDTDHSSKSTNSTGGSLESIESNASRNLDKHTLKEGEFKKFFAESHHPSKLFDHKISRRRTIAGVTAIPKASSTKDLYRQTSEFGRHIPLKPLGNTSRSDEHPRETVSSRLRFAKGHVSHDLQECDGKTYVTPTQRKEMEMKTLKGEIKQLKKDVAERVEEIDLLKKNLDKEAADIIESKDLKIQEIRAELKTMTSCQDELKVSYDESLQKISSLEKIVNELKIERLAAISGKSTSVTTRELLEKLMNTETELAKWQSFRRQESYEQADRPETEAAAILRFLKDSFYHYITDQKQSDNHLRAMIRIFNFTEPQKKRIASAIAERINKKNSL</sequence>
<dbReference type="EMBL" id="JH817593">
    <property type="protein sequence ID" value="EKC18313.1"/>
    <property type="molecule type" value="Genomic_DNA"/>
</dbReference>
<dbReference type="AlphaFoldDB" id="K1PA29"/>
<evidence type="ECO:0000256" key="1">
    <source>
        <dbReference type="SAM" id="Coils"/>
    </source>
</evidence>
<dbReference type="HOGENOM" id="CLU_689383_0_0_1"/>
<evidence type="ECO:0000256" key="2">
    <source>
        <dbReference type="SAM" id="MobiDB-lite"/>
    </source>
</evidence>
<feature type="coiled-coil region" evidence="1">
    <location>
        <begin position="203"/>
        <end position="237"/>
    </location>
</feature>